<dbReference type="KEGG" id="mana:MAMMFC1_00035"/>
<dbReference type="SUPFAM" id="SSF82866">
    <property type="entry name" value="Multidrug efflux transporter AcrB transmembrane domain"/>
    <property type="match status" value="2"/>
</dbReference>
<feature type="transmembrane region" description="Helical" evidence="1">
    <location>
        <begin position="383"/>
        <end position="407"/>
    </location>
</feature>
<keyword evidence="3" id="KW-1185">Reference proteome</keyword>
<dbReference type="InterPro" id="IPR027463">
    <property type="entry name" value="AcrB_DN_DC_subdom"/>
</dbReference>
<dbReference type="EMBL" id="AP018449">
    <property type="protein sequence ID" value="BBB89402.1"/>
    <property type="molecule type" value="Genomic_DNA"/>
</dbReference>
<sequence>MNITRFSIQRPVGITMIVLLFVVLGVYSYFRIGVELLPTYNYPYCAVSVEYPGASVEEVEQAVVKPLEQAISSAAHLKKMIAVCRQERATLMIEFDFDANADLAAVDVSKLVNRVRRELPDDIGEPVIMRRDPSATPIMEIAVKSKYSLADIYGKADQVFKERLERAEGVSDVVVGGGRDREVAVDVHRDKLAQYRLALSRIVSRIKGENIMLPAGIIYTDKLEKDVRLVARYQTPEEIRNIYVAGPAGNEIPLSALADVEERDSRAKRFSKVNGEDAISLQVFKNSDANIVNTVTGVKKQLATLRTEYPEYQFLIVANDADYIENSLKNTLATLVEGICTTGLVLYLFLRGWRSTAAVMVAIPTSLIATFLIMYAAGFTFNMMSLMGMTLCIGILVDDAIVVLENIHRHMRLGKPPAVAAEEGRNEIGMAAVAITLCDVVVFLPIAFMTDITGQYFRQFGLTIVFATLFSLFISFTLTPMLTARLFKNGVPEPSGRLWNFMEALEAQMVCRYETMLRWSLANGKKVIAAVLVLFIAAVGLIPAGIIGAEFMPRTDENGIRISVEMPVGSTADRTYAVVEQMEQHVLTIPEVIHCLSYVGEGGGNRGRLTVQLVSKNKRERSVWQITEGIRGYVRRHVTDGSVRVYETEASVAGVATGGVDEYTPVLIYLYCADLEVLKQAAARAQTLMSKVEGVKDARHSFKEGVPEYKLTVDRERMRVFHTALSDINDAFGGAISGKKAGVLAGDSLNNGLDTDIIVRLQGSDNFKAADIQAIPVVSGNGTVFLGDVAQIQEGVGPVGITRVNKQRTIIMQAGVAGRPLKEVLSDIDKTFKEEKLPEGVTYQFSGQATAMANGYRQLGQALVLSLLLVYLLLAVLYESAFTPVIRMFSLPLGLIGSLLFLLLTNNTINLYSLIGILVMDGLVAKNGTLLLDYTLTLMDRGLNAYDALIEAGKTRLKPIFMTTLTMVVGMLPTALSLTEGAEIRVSMAWVLIGGLITSTFFTLIVIPIVFLYHKNR</sequence>
<feature type="transmembrane region" description="Helical" evidence="1">
    <location>
        <begin position="988"/>
        <end position="1013"/>
    </location>
</feature>
<dbReference type="PANTHER" id="PTHR32063">
    <property type="match status" value="1"/>
</dbReference>
<reference evidence="2 3" key="1">
    <citation type="journal article" date="2018" name="Int. J. Syst. Evol. Microbiol.">
        <title>Methylomusa anaerophila gen. nov., sp. nov., an anaerobic methanol-utilizing bacterium isolated from a microbial fuel cell.</title>
        <authorList>
            <person name="Amano N."/>
            <person name="Yamamuro A."/>
            <person name="Miyahara M."/>
            <person name="Kouzuma A."/>
            <person name="Abe T."/>
            <person name="Watanabe K."/>
        </authorList>
    </citation>
    <scope>NUCLEOTIDE SEQUENCE [LARGE SCALE GENOMIC DNA]</scope>
    <source>
        <strain evidence="2 3">MMFC1</strain>
    </source>
</reference>
<dbReference type="Pfam" id="PF00873">
    <property type="entry name" value="ACR_tran"/>
    <property type="match status" value="1"/>
</dbReference>
<accession>A0A348AEA4</accession>
<feature type="transmembrane region" description="Helical" evidence="1">
    <location>
        <begin position="527"/>
        <end position="549"/>
    </location>
</feature>
<feature type="transmembrane region" description="Helical" evidence="1">
    <location>
        <begin position="957"/>
        <end position="976"/>
    </location>
</feature>
<dbReference type="OrthoDB" id="8270at2"/>
<dbReference type="Gene3D" id="1.20.1640.10">
    <property type="entry name" value="Multidrug efflux transporter AcrB transmembrane domain"/>
    <property type="match status" value="2"/>
</dbReference>
<evidence type="ECO:0000313" key="3">
    <source>
        <dbReference type="Proteomes" id="UP000276437"/>
    </source>
</evidence>
<keyword evidence="1" id="KW-0812">Transmembrane</keyword>
<name>A0A348AEA4_9FIRM</name>
<protein>
    <submittedName>
        <fullName evidence="2">Swarming motility protein SwrC</fullName>
    </submittedName>
</protein>
<feature type="transmembrane region" description="Helical" evidence="1">
    <location>
        <begin position="12"/>
        <end position="30"/>
    </location>
</feature>
<dbReference type="Gene3D" id="3.30.70.1440">
    <property type="entry name" value="Multidrug efflux transporter AcrB pore domain"/>
    <property type="match status" value="1"/>
</dbReference>
<dbReference type="GO" id="GO:0005886">
    <property type="term" value="C:plasma membrane"/>
    <property type="evidence" value="ECO:0007669"/>
    <property type="project" value="TreeGrafter"/>
</dbReference>
<gene>
    <name evidence="2" type="primary">swrC</name>
    <name evidence="2" type="ORF">MAMMFC1_00035</name>
</gene>
<dbReference type="Gene3D" id="3.30.2090.10">
    <property type="entry name" value="Multidrug efflux transporter AcrB TolC docking domain, DN and DC subdomains"/>
    <property type="match status" value="2"/>
</dbReference>
<feature type="transmembrane region" description="Helical" evidence="1">
    <location>
        <begin position="332"/>
        <end position="350"/>
    </location>
</feature>
<feature type="transmembrane region" description="Helical" evidence="1">
    <location>
        <begin position="428"/>
        <end position="448"/>
    </location>
</feature>
<feature type="transmembrane region" description="Helical" evidence="1">
    <location>
        <begin position="911"/>
        <end position="936"/>
    </location>
</feature>
<keyword evidence="1" id="KW-0472">Membrane</keyword>
<dbReference type="PRINTS" id="PR00702">
    <property type="entry name" value="ACRIFLAVINRP"/>
</dbReference>
<feature type="transmembrane region" description="Helical" evidence="1">
    <location>
        <begin position="859"/>
        <end position="878"/>
    </location>
</feature>
<evidence type="ECO:0000313" key="2">
    <source>
        <dbReference type="EMBL" id="BBB89402.1"/>
    </source>
</evidence>
<dbReference type="SUPFAM" id="SSF82693">
    <property type="entry name" value="Multidrug efflux transporter AcrB pore domain, PN1, PN2, PC1 and PC2 subdomains"/>
    <property type="match status" value="3"/>
</dbReference>
<dbReference type="PANTHER" id="PTHR32063:SF0">
    <property type="entry name" value="SWARMING MOTILITY PROTEIN SWRC"/>
    <property type="match status" value="1"/>
</dbReference>
<dbReference type="GO" id="GO:0042910">
    <property type="term" value="F:xenobiotic transmembrane transporter activity"/>
    <property type="evidence" value="ECO:0007669"/>
    <property type="project" value="TreeGrafter"/>
</dbReference>
<dbReference type="InterPro" id="IPR001036">
    <property type="entry name" value="Acrflvin-R"/>
</dbReference>
<dbReference type="RefSeq" id="WP_126305547.1">
    <property type="nucleotide sequence ID" value="NZ_AP018449.1"/>
</dbReference>
<dbReference type="Gene3D" id="3.30.70.1430">
    <property type="entry name" value="Multidrug efflux transporter AcrB pore domain"/>
    <property type="match status" value="2"/>
</dbReference>
<dbReference type="SUPFAM" id="SSF82714">
    <property type="entry name" value="Multidrug efflux transporter AcrB TolC docking domain, DN and DC subdomains"/>
    <property type="match status" value="2"/>
</dbReference>
<feature type="transmembrane region" description="Helical" evidence="1">
    <location>
        <begin position="460"/>
        <end position="478"/>
    </location>
</feature>
<proteinExistence type="predicted"/>
<organism evidence="2 3">
    <name type="scientific">Methylomusa anaerophila</name>
    <dbReference type="NCBI Taxonomy" id="1930071"/>
    <lineage>
        <taxon>Bacteria</taxon>
        <taxon>Bacillati</taxon>
        <taxon>Bacillota</taxon>
        <taxon>Negativicutes</taxon>
        <taxon>Selenomonadales</taxon>
        <taxon>Sporomusaceae</taxon>
        <taxon>Methylomusa</taxon>
    </lineage>
</organism>
<feature type="transmembrane region" description="Helical" evidence="1">
    <location>
        <begin position="885"/>
        <end position="905"/>
    </location>
</feature>
<evidence type="ECO:0000256" key="1">
    <source>
        <dbReference type="SAM" id="Phobius"/>
    </source>
</evidence>
<keyword evidence="1" id="KW-1133">Transmembrane helix</keyword>
<dbReference type="AlphaFoldDB" id="A0A348AEA4"/>
<feature type="transmembrane region" description="Helical" evidence="1">
    <location>
        <begin position="357"/>
        <end position="377"/>
    </location>
</feature>
<dbReference type="Gene3D" id="3.30.70.1320">
    <property type="entry name" value="Multidrug efflux transporter AcrB pore domain like"/>
    <property type="match status" value="1"/>
</dbReference>
<dbReference type="Proteomes" id="UP000276437">
    <property type="component" value="Chromosome"/>
</dbReference>